<dbReference type="InterPro" id="IPR003593">
    <property type="entry name" value="AAA+_ATPase"/>
</dbReference>
<protein>
    <submittedName>
        <fullName evidence="5">ABC transporter ATP-binding protein</fullName>
    </submittedName>
</protein>
<dbReference type="GO" id="GO:0016887">
    <property type="term" value="F:ATP hydrolysis activity"/>
    <property type="evidence" value="ECO:0007669"/>
    <property type="project" value="InterPro"/>
</dbReference>
<dbReference type="InterPro" id="IPR051782">
    <property type="entry name" value="ABC_Transporter_VariousFunc"/>
</dbReference>
<keyword evidence="2" id="KW-0547">Nucleotide-binding</keyword>
<evidence type="ECO:0000313" key="6">
    <source>
        <dbReference type="Proteomes" id="UP000075663"/>
    </source>
</evidence>
<name>A0A150Y4H2_9BACT</name>
<evidence type="ECO:0000256" key="1">
    <source>
        <dbReference type="ARBA" id="ARBA00022448"/>
    </source>
</evidence>
<dbReference type="Pfam" id="PF00005">
    <property type="entry name" value="ABC_tran"/>
    <property type="match status" value="1"/>
</dbReference>
<dbReference type="AlphaFoldDB" id="A0A150Y4H2"/>
<evidence type="ECO:0000256" key="3">
    <source>
        <dbReference type="ARBA" id="ARBA00022840"/>
    </source>
</evidence>
<keyword evidence="3 5" id="KW-0067">ATP-binding</keyword>
<dbReference type="PROSITE" id="PS00211">
    <property type="entry name" value="ABC_TRANSPORTER_1"/>
    <property type="match status" value="1"/>
</dbReference>
<dbReference type="PANTHER" id="PTHR42939:SF1">
    <property type="entry name" value="ABC TRANSPORTER ATP-BINDING PROTEIN ALBC-RELATED"/>
    <property type="match status" value="1"/>
</dbReference>
<sequence length="205" mass="24069">MRIEVENLGKKYAKEWIFRKLDMQFDSQFSYAITGPNGSGKSTLLQTLTGVFLPTEGTVSYFKEDENILEEDFYKHLDIVTPYLELIEEFTLDEFLKFHFKFKRLSEGVSIDDFVQHVYLEKDRDKQLQNFSSGMKQRLKLGLAFYSQSPICFLDEPTSNLDEQGTDWYLAHVKRALDKKLVIISSNQKHEYDFCDKVINIPDFK</sequence>
<dbReference type="InterPro" id="IPR017871">
    <property type="entry name" value="ABC_transporter-like_CS"/>
</dbReference>
<dbReference type="PANTHER" id="PTHR42939">
    <property type="entry name" value="ABC TRANSPORTER ATP-BINDING PROTEIN ALBC-RELATED"/>
    <property type="match status" value="1"/>
</dbReference>
<dbReference type="InterPro" id="IPR003439">
    <property type="entry name" value="ABC_transporter-like_ATP-bd"/>
</dbReference>
<evidence type="ECO:0000259" key="4">
    <source>
        <dbReference type="PROSITE" id="PS50893"/>
    </source>
</evidence>
<organism evidence="5 6">
    <name type="scientific">Roseivirga seohaensis</name>
    <dbReference type="NCBI Taxonomy" id="1914963"/>
    <lineage>
        <taxon>Bacteria</taxon>
        <taxon>Pseudomonadati</taxon>
        <taxon>Bacteroidota</taxon>
        <taxon>Cytophagia</taxon>
        <taxon>Cytophagales</taxon>
        <taxon>Roseivirgaceae</taxon>
        <taxon>Roseivirga</taxon>
    </lineage>
</organism>
<evidence type="ECO:0000256" key="2">
    <source>
        <dbReference type="ARBA" id="ARBA00022741"/>
    </source>
</evidence>
<dbReference type="PROSITE" id="PS50893">
    <property type="entry name" value="ABC_TRANSPORTER_2"/>
    <property type="match status" value="1"/>
</dbReference>
<dbReference type="SUPFAM" id="SSF52540">
    <property type="entry name" value="P-loop containing nucleoside triphosphate hydrolases"/>
    <property type="match status" value="1"/>
</dbReference>
<dbReference type="InterPro" id="IPR027417">
    <property type="entry name" value="P-loop_NTPase"/>
</dbReference>
<accession>A0A150Y4H2</accession>
<gene>
    <name evidence="5" type="ORF">AWW67_00835</name>
</gene>
<dbReference type="Gene3D" id="3.40.50.300">
    <property type="entry name" value="P-loop containing nucleotide triphosphate hydrolases"/>
    <property type="match status" value="1"/>
</dbReference>
<dbReference type="RefSeq" id="WP_062299542.1">
    <property type="nucleotide sequence ID" value="NZ_LRPB01000001.1"/>
</dbReference>
<feature type="domain" description="ABC transporter" evidence="4">
    <location>
        <begin position="3"/>
        <end position="205"/>
    </location>
</feature>
<proteinExistence type="predicted"/>
<evidence type="ECO:0000313" key="5">
    <source>
        <dbReference type="EMBL" id="KYG85814.1"/>
    </source>
</evidence>
<comment type="caution">
    <text evidence="5">The sequence shown here is derived from an EMBL/GenBank/DDBJ whole genome shotgun (WGS) entry which is preliminary data.</text>
</comment>
<dbReference type="SMART" id="SM00382">
    <property type="entry name" value="AAA"/>
    <property type="match status" value="1"/>
</dbReference>
<dbReference type="GO" id="GO:0005524">
    <property type="term" value="F:ATP binding"/>
    <property type="evidence" value="ECO:0007669"/>
    <property type="project" value="UniProtKB-KW"/>
</dbReference>
<reference evidence="5 6" key="1">
    <citation type="submission" date="2016-01" db="EMBL/GenBank/DDBJ databases">
        <title>Genome sequencing of Roseivirga seohaensis SW-152.</title>
        <authorList>
            <person name="Selvaratnam C."/>
            <person name="Thevarajoo S."/>
            <person name="Goh K.M."/>
            <person name="Ee R."/>
            <person name="Chan K.-G."/>
            <person name="Chong C.S."/>
        </authorList>
    </citation>
    <scope>NUCLEOTIDE SEQUENCE [LARGE SCALE GENOMIC DNA]</scope>
    <source>
        <strain evidence="5 6">SW-152</strain>
    </source>
</reference>
<dbReference type="STRING" id="1914963.AWW67_00835"/>
<dbReference type="EMBL" id="LRPB01000001">
    <property type="protein sequence ID" value="KYG85814.1"/>
    <property type="molecule type" value="Genomic_DNA"/>
</dbReference>
<dbReference type="Proteomes" id="UP000075663">
    <property type="component" value="Unassembled WGS sequence"/>
</dbReference>
<keyword evidence="1" id="KW-0813">Transport</keyword>